<accession>A0A3Q7HNG0</accession>
<evidence type="ECO:0000313" key="1">
    <source>
        <dbReference type="EnsemblPlants" id="Solyc08g041800.3.1"/>
    </source>
</evidence>
<evidence type="ECO:0000313" key="2">
    <source>
        <dbReference type="Proteomes" id="UP000004994"/>
    </source>
</evidence>
<reference evidence="1" key="2">
    <citation type="submission" date="2019-01" db="UniProtKB">
        <authorList>
            <consortium name="EnsemblPlants"/>
        </authorList>
    </citation>
    <scope>IDENTIFICATION</scope>
    <source>
        <strain evidence="1">cv. Heinz 1706</strain>
    </source>
</reference>
<dbReference type="Gramene" id="Solyc08g041800.3.1">
    <property type="protein sequence ID" value="Solyc08g041800.3.1"/>
    <property type="gene ID" value="Solyc08g041800.3"/>
</dbReference>
<reference evidence="1" key="1">
    <citation type="journal article" date="2012" name="Nature">
        <title>The tomato genome sequence provides insights into fleshy fruit evolution.</title>
        <authorList>
            <consortium name="Tomato Genome Consortium"/>
        </authorList>
    </citation>
    <scope>NUCLEOTIDE SEQUENCE [LARGE SCALE GENOMIC DNA]</scope>
    <source>
        <strain evidence="1">cv. Heinz 1706</strain>
    </source>
</reference>
<dbReference type="AlphaFoldDB" id="A0A3Q7HNG0"/>
<dbReference type="EnsemblPlants" id="Solyc08g041800.3.1">
    <property type="protein sequence ID" value="Solyc08g041800.3.1"/>
    <property type="gene ID" value="Solyc08g041800.3"/>
</dbReference>
<name>A0A3Q7HNG0_SOLLC</name>
<protein>
    <submittedName>
        <fullName evidence="1">Uncharacterized protein</fullName>
    </submittedName>
</protein>
<sequence length="154" mass="17118">MCKITVENVGYFLGSQLGSDADSREHESVKDHICQLTHGASCANARLIVWTTSLSTKKGNKKKGLFDCLSHRWDSTKKGVFNFLDRRWGGVLTARNLDPYFPANAQTRFAAYCNSLEGPSNKEEPRFGMEATAKTEGRTGPMNVPLLGWIQMAM</sequence>
<dbReference type="InParanoid" id="A0A3Q7HNG0"/>
<keyword evidence="2" id="KW-1185">Reference proteome</keyword>
<dbReference type="Proteomes" id="UP000004994">
    <property type="component" value="Chromosome 8"/>
</dbReference>
<organism evidence="1">
    <name type="scientific">Solanum lycopersicum</name>
    <name type="common">Tomato</name>
    <name type="synonym">Lycopersicon esculentum</name>
    <dbReference type="NCBI Taxonomy" id="4081"/>
    <lineage>
        <taxon>Eukaryota</taxon>
        <taxon>Viridiplantae</taxon>
        <taxon>Streptophyta</taxon>
        <taxon>Embryophyta</taxon>
        <taxon>Tracheophyta</taxon>
        <taxon>Spermatophyta</taxon>
        <taxon>Magnoliopsida</taxon>
        <taxon>eudicotyledons</taxon>
        <taxon>Gunneridae</taxon>
        <taxon>Pentapetalae</taxon>
        <taxon>asterids</taxon>
        <taxon>lamiids</taxon>
        <taxon>Solanales</taxon>
        <taxon>Solanaceae</taxon>
        <taxon>Solanoideae</taxon>
        <taxon>Solaneae</taxon>
        <taxon>Solanum</taxon>
        <taxon>Solanum subgen. Lycopersicon</taxon>
    </lineage>
</organism>
<dbReference type="PaxDb" id="4081-Solyc08g041800.2.1"/>
<proteinExistence type="predicted"/>